<gene>
    <name evidence="5" type="ORF">DYE49_07365</name>
    <name evidence="4" type="ORF">HNP77_000346</name>
</gene>
<evidence type="ECO:0000313" key="4">
    <source>
        <dbReference type="EMBL" id="MBB5218002.1"/>
    </source>
</evidence>
<dbReference type="Pfam" id="PF09186">
    <property type="entry name" value="DUF1949"/>
    <property type="match status" value="1"/>
</dbReference>
<dbReference type="InterPro" id="IPR001498">
    <property type="entry name" value="Impact_N"/>
</dbReference>
<keyword evidence="6" id="KW-1185">Reference proteome</keyword>
<dbReference type="SUPFAM" id="SSF54211">
    <property type="entry name" value="Ribosomal protein S5 domain 2-like"/>
    <property type="match status" value="1"/>
</dbReference>
<dbReference type="Proteomes" id="UP000578697">
    <property type="component" value="Unassembled WGS sequence"/>
</dbReference>
<reference evidence="5 7" key="1">
    <citation type="submission" date="2018-08" db="EMBL/GenBank/DDBJ databases">
        <title>The first complete genome of Treponema rectale (CHPAT), a commensal spirochete of the bovine rectum.</title>
        <authorList>
            <person name="Staton G.J."/>
            <person name="Clegg S.R."/>
            <person name="Carter S.D."/>
            <person name="Radford A.D."/>
            <person name="Darby A."/>
            <person name="Hall N."/>
            <person name="Birtles R.J."/>
            <person name="Evans N.J."/>
        </authorList>
    </citation>
    <scope>NUCLEOTIDE SEQUENCE [LARGE SCALE GENOMIC DNA]</scope>
    <source>
        <strain evidence="5 7">CHPA</strain>
    </source>
</reference>
<dbReference type="NCBIfam" id="TIGR00257">
    <property type="entry name" value="IMPACT_YIGZ"/>
    <property type="match status" value="1"/>
</dbReference>
<dbReference type="GO" id="GO:0005737">
    <property type="term" value="C:cytoplasm"/>
    <property type="evidence" value="ECO:0007669"/>
    <property type="project" value="TreeGrafter"/>
</dbReference>
<protein>
    <submittedName>
        <fullName evidence="4 5">YigZ family protein</fullName>
    </submittedName>
</protein>
<evidence type="ECO:0000313" key="5">
    <source>
        <dbReference type="EMBL" id="QOS40283.1"/>
    </source>
</evidence>
<dbReference type="Pfam" id="PF01205">
    <property type="entry name" value="Impact_N"/>
    <property type="match status" value="1"/>
</dbReference>
<proteinExistence type="inferred from homology"/>
<dbReference type="PANTHER" id="PTHR16301">
    <property type="entry name" value="IMPACT-RELATED"/>
    <property type="match status" value="1"/>
</dbReference>
<evidence type="ECO:0000256" key="1">
    <source>
        <dbReference type="ARBA" id="ARBA00007665"/>
    </source>
</evidence>
<dbReference type="GO" id="GO:0006446">
    <property type="term" value="P:regulation of translational initiation"/>
    <property type="evidence" value="ECO:0007669"/>
    <property type="project" value="TreeGrafter"/>
</dbReference>
<organism evidence="4 6">
    <name type="scientific">Treponema rectale</name>
    <dbReference type="NCBI Taxonomy" id="744512"/>
    <lineage>
        <taxon>Bacteria</taxon>
        <taxon>Pseudomonadati</taxon>
        <taxon>Spirochaetota</taxon>
        <taxon>Spirochaetia</taxon>
        <taxon>Spirochaetales</taxon>
        <taxon>Treponemataceae</taxon>
        <taxon>Treponema</taxon>
    </lineage>
</organism>
<reference evidence="4 6" key="2">
    <citation type="submission" date="2020-08" db="EMBL/GenBank/DDBJ databases">
        <title>Genomic Encyclopedia of Type Strains, Phase IV (KMG-IV): sequencing the most valuable type-strain genomes for metagenomic binning, comparative biology and taxonomic classification.</title>
        <authorList>
            <person name="Goeker M."/>
        </authorList>
    </citation>
    <scope>NUCLEOTIDE SEQUENCE [LARGE SCALE GENOMIC DNA]</scope>
    <source>
        <strain evidence="4 6">DSM 103679</strain>
    </source>
</reference>
<dbReference type="EMBL" id="CP031517">
    <property type="protein sequence ID" value="QOS40283.1"/>
    <property type="molecule type" value="Genomic_DNA"/>
</dbReference>
<evidence type="ECO:0000313" key="7">
    <source>
        <dbReference type="Proteomes" id="UP000593591"/>
    </source>
</evidence>
<dbReference type="InterPro" id="IPR015796">
    <property type="entry name" value="Impact_YigZ-like"/>
</dbReference>
<dbReference type="EMBL" id="JACHFR010000001">
    <property type="protein sequence ID" value="MBB5218002.1"/>
    <property type="molecule type" value="Genomic_DNA"/>
</dbReference>
<name>A0A840SEX4_9SPIR</name>
<comment type="similarity">
    <text evidence="1">Belongs to the IMPACT family.</text>
</comment>
<dbReference type="Gene3D" id="3.30.70.240">
    <property type="match status" value="1"/>
</dbReference>
<dbReference type="SUPFAM" id="SSF54980">
    <property type="entry name" value="EF-G C-terminal domain-like"/>
    <property type="match status" value="1"/>
</dbReference>
<dbReference type="InterPro" id="IPR015269">
    <property type="entry name" value="UPF0029_Impact_C"/>
</dbReference>
<sequence length="194" mass="21530">MKVLLGYESAELNIKNSRFLAEAFIAESQAQARDILHSQKQKYADATHVVHAFVTGKNAEVNGMSDDGEPSGTAGRPMLDVLKGSGITNIMVTVTRWFGGTLLGTGGLVRAYSDSMKAVIEKCQTEELIEKKSFSFTVDYSQYENVRHLISFYHIGELKEDFSSGVEISGNIWLSEYEEFAQKLKDLSRGMICI</sequence>
<dbReference type="Gene3D" id="3.30.230.30">
    <property type="entry name" value="Impact, N-terminal domain"/>
    <property type="match status" value="1"/>
</dbReference>
<dbReference type="InterPro" id="IPR020568">
    <property type="entry name" value="Ribosomal_Su5_D2-typ_SF"/>
</dbReference>
<evidence type="ECO:0000259" key="3">
    <source>
        <dbReference type="Pfam" id="PF09186"/>
    </source>
</evidence>
<accession>A0A840SEX4</accession>
<feature type="domain" description="UPF0029" evidence="3">
    <location>
        <begin position="137"/>
        <end position="190"/>
    </location>
</feature>
<evidence type="ECO:0000259" key="2">
    <source>
        <dbReference type="Pfam" id="PF01205"/>
    </source>
</evidence>
<dbReference type="InterPro" id="IPR023582">
    <property type="entry name" value="Impact"/>
</dbReference>
<dbReference type="InterPro" id="IPR035647">
    <property type="entry name" value="EFG_III/V"/>
</dbReference>
<dbReference type="KEGG" id="trc:DYE49_07365"/>
<feature type="domain" description="Impact N-terminal" evidence="2">
    <location>
        <begin position="15"/>
        <end position="120"/>
    </location>
</feature>
<evidence type="ECO:0000313" key="6">
    <source>
        <dbReference type="Proteomes" id="UP000578697"/>
    </source>
</evidence>
<dbReference type="AlphaFoldDB" id="A0A840SEX4"/>
<dbReference type="PANTHER" id="PTHR16301:SF20">
    <property type="entry name" value="IMPACT FAMILY MEMBER YIGZ"/>
    <property type="match status" value="1"/>
</dbReference>
<dbReference type="RefSeq" id="WP_184651438.1">
    <property type="nucleotide sequence ID" value="NZ_JACHFR010000001.1"/>
</dbReference>
<dbReference type="Proteomes" id="UP000593591">
    <property type="component" value="Chromosome"/>
</dbReference>
<dbReference type="InterPro" id="IPR036956">
    <property type="entry name" value="Impact_N_sf"/>
</dbReference>